<keyword evidence="1" id="KW-1133">Transmembrane helix</keyword>
<proteinExistence type="predicted"/>
<reference evidence="2 3" key="1">
    <citation type="submission" date="2019-04" db="EMBL/GenBank/DDBJ databases">
        <title>An improved genome assembly and genetic linkage map for asparagus bean, Vigna unguiculata ssp. sesquipedialis.</title>
        <authorList>
            <person name="Xia Q."/>
            <person name="Zhang R."/>
            <person name="Dong Y."/>
        </authorList>
    </citation>
    <scope>NUCLEOTIDE SEQUENCE [LARGE SCALE GENOMIC DNA]</scope>
    <source>
        <tissue evidence="2">Leaf</tissue>
    </source>
</reference>
<keyword evidence="3" id="KW-1185">Reference proteome</keyword>
<gene>
    <name evidence="2" type="ORF">DEO72_LG3g884</name>
</gene>
<evidence type="ECO:0000256" key="1">
    <source>
        <dbReference type="SAM" id="Phobius"/>
    </source>
</evidence>
<dbReference type="AlphaFoldDB" id="A0A4D6LCZ6"/>
<evidence type="ECO:0000313" key="2">
    <source>
        <dbReference type="EMBL" id="QCD86363.1"/>
    </source>
</evidence>
<protein>
    <submittedName>
        <fullName evidence="2">Uncharacterized protein</fullName>
    </submittedName>
</protein>
<organism evidence="2 3">
    <name type="scientific">Vigna unguiculata</name>
    <name type="common">Cowpea</name>
    <dbReference type="NCBI Taxonomy" id="3917"/>
    <lineage>
        <taxon>Eukaryota</taxon>
        <taxon>Viridiplantae</taxon>
        <taxon>Streptophyta</taxon>
        <taxon>Embryophyta</taxon>
        <taxon>Tracheophyta</taxon>
        <taxon>Spermatophyta</taxon>
        <taxon>Magnoliopsida</taxon>
        <taxon>eudicotyledons</taxon>
        <taxon>Gunneridae</taxon>
        <taxon>Pentapetalae</taxon>
        <taxon>rosids</taxon>
        <taxon>fabids</taxon>
        <taxon>Fabales</taxon>
        <taxon>Fabaceae</taxon>
        <taxon>Papilionoideae</taxon>
        <taxon>50 kb inversion clade</taxon>
        <taxon>NPAAA clade</taxon>
        <taxon>indigoferoid/millettioid clade</taxon>
        <taxon>Phaseoleae</taxon>
        <taxon>Vigna</taxon>
    </lineage>
</organism>
<name>A0A4D6LCZ6_VIGUN</name>
<keyword evidence="1" id="KW-0472">Membrane</keyword>
<keyword evidence="1" id="KW-0812">Transmembrane</keyword>
<evidence type="ECO:0000313" key="3">
    <source>
        <dbReference type="Proteomes" id="UP000501690"/>
    </source>
</evidence>
<dbReference type="EMBL" id="CP039347">
    <property type="protein sequence ID" value="QCD86363.1"/>
    <property type="molecule type" value="Genomic_DNA"/>
</dbReference>
<feature type="transmembrane region" description="Helical" evidence="1">
    <location>
        <begin position="39"/>
        <end position="59"/>
    </location>
</feature>
<sequence>MIYKAQDGTSGMESVEAFLELWLEMTFLELWLRMESKHVAILGYGLLILVTSVSVRVVAHMEGLHLIGQSQVVANGVANLVSRVRIVVRIENST</sequence>
<accession>A0A4D6LCZ6</accession>
<dbReference type="Proteomes" id="UP000501690">
    <property type="component" value="Linkage Group LG3"/>
</dbReference>